<accession>A0A1M8A106</accession>
<keyword evidence="5" id="KW-1133">Transmembrane helix</keyword>
<dbReference type="Gene3D" id="3.40.50.720">
    <property type="entry name" value="NAD(P)-binding Rossmann-like Domain"/>
    <property type="match status" value="1"/>
</dbReference>
<dbReference type="PRINTS" id="PR00080">
    <property type="entry name" value="SDRFAMILY"/>
</dbReference>
<keyword evidence="3" id="KW-0560">Oxidoreductase</keyword>
<dbReference type="Proteomes" id="UP000186303">
    <property type="component" value="Chromosome 1"/>
</dbReference>
<evidence type="ECO:0000256" key="3">
    <source>
        <dbReference type="ARBA" id="ARBA00023002"/>
    </source>
</evidence>
<dbReference type="PANTHER" id="PTHR24322:SF736">
    <property type="entry name" value="RETINOL DEHYDROGENASE 10"/>
    <property type="match status" value="1"/>
</dbReference>
<keyword evidence="5" id="KW-0812">Transmembrane</keyword>
<dbReference type="Pfam" id="PF10615">
    <property type="entry name" value="DUF2470"/>
    <property type="match status" value="1"/>
</dbReference>
<dbReference type="Pfam" id="PF00106">
    <property type="entry name" value="adh_short"/>
    <property type="match status" value="1"/>
</dbReference>
<comment type="similarity">
    <text evidence="1 4">Belongs to the short-chain dehydrogenases/reductases (SDR) family.</text>
</comment>
<feature type="domain" description="DUF2470" evidence="6">
    <location>
        <begin position="10"/>
        <end position="94"/>
    </location>
</feature>
<gene>
    <name evidence="7" type="ORF">MSYG_0478</name>
</gene>
<dbReference type="PANTHER" id="PTHR24322">
    <property type="entry name" value="PKSB"/>
    <property type="match status" value="1"/>
</dbReference>
<evidence type="ECO:0000313" key="8">
    <source>
        <dbReference type="Proteomes" id="UP000186303"/>
    </source>
</evidence>
<organism evidence="7 8">
    <name type="scientific">Malassezia sympodialis (strain ATCC 42132)</name>
    <name type="common">Atopic eczema-associated yeast</name>
    <dbReference type="NCBI Taxonomy" id="1230383"/>
    <lineage>
        <taxon>Eukaryota</taxon>
        <taxon>Fungi</taxon>
        <taxon>Dikarya</taxon>
        <taxon>Basidiomycota</taxon>
        <taxon>Ustilaginomycotina</taxon>
        <taxon>Malasseziomycetes</taxon>
        <taxon>Malasseziales</taxon>
        <taxon>Malasseziaceae</taxon>
        <taxon>Malassezia</taxon>
    </lineage>
</organism>
<dbReference type="AlphaFoldDB" id="A0A1M8A106"/>
<proteinExistence type="inferred from homology"/>
<sequence length="492" mass="54752">MREDVVAGLSQRICDHMNSDHADAVAHLCMFHARLPRLPPWSAMESISATTMVLQYKSPEAEYDASSARLCTIHISFDPPLESSMDARKRLVAMSRESEEQNRNHYKQHSAEWNMQVILEKTDYFLTSPITVVMLVSLLAGSHRVMRMTNSPSTWNGMAMFHTAFKILAAICLVFYLCHLVQHISCAWANAAPVPANTAHWPSWLWTTLTRRTLPALTSETWKNQTVVITGGSNGLGASVAKLLLERGAKVISLDKSKPSFKHMNMSTYHCDVSKQHELTSVARSIISTHGSPTIVINNAGMRNGLPLLALPNDALRSTIETNTLAHFWILKEFLPHMVAEKKGHVVTISSLLGYTSVAQLTDYVASKHALVGLHESLRFELDTIYRTPYVRTTLVTTGQLDETNMFAGIQYNRLARFVAPSVQVGRVAKAIVDALEKQESRTIIIPWYVAAAPLLRVLPSFLHDGIQRALGANHSMSSLISKQRERTTSTS</sequence>
<dbReference type="OrthoDB" id="10253736at2759"/>
<dbReference type="STRING" id="1230383.A0A1M8A106"/>
<dbReference type="InterPro" id="IPR020904">
    <property type="entry name" value="Sc_DH/Rdtase_CS"/>
</dbReference>
<feature type="transmembrane region" description="Helical" evidence="5">
    <location>
        <begin position="124"/>
        <end position="142"/>
    </location>
</feature>
<evidence type="ECO:0000256" key="1">
    <source>
        <dbReference type="ARBA" id="ARBA00006484"/>
    </source>
</evidence>
<dbReference type="Gene3D" id="3.20.180.10">
    <property type="entry name" value="PNP-oxidase-like"/>
    <property type="match status" value="1"/>
</dbReference>
<dbReference type="InterPro" id="IPR019595">
    <property type="entry name" value="DUF2470"/>
</dbReference>
<dbReference type="InterPro" id="IPR002347">
    <property type="entry name" value="SDR_fam"/>
</dbReference>
<evidence type="ECO:0000313" key="7">
    <source>
        <dbReference type="EMBL" id="SHO76143.1"/>
    </source>
</evidence>
<dbReference type="VEuPathDB" id="FungiDB:MSYG_0478"/>
<feature type="transmembrane region" description="Helical" evidence="5">
    <location>
        <begin position="154"/>
        <end position="177"/>
    </location>
</feature>
<dbReference type="InterPro" id="IPR036291">
    <property type="entry name" value="NAD(P)-bd_dom_sf"/>
</dbReference>
<dbReference type="InterPro" id="IPR037119">
    <property type="entry name" value="Haem_oxidase_HugZ-like_sf"/>
</dbReference>
<dbReference type="SUPFAM" id="SSF51735">
    <property type="entry name" value="NAD(P)-binding Rossmann-fold domains"/>
    <property type="match status" value="1"/>
</dbReference>
<evidence type="ECO:0000256" key="4">
    <source>
        <dbReference type="RuleBase" id="RU000363"/>
    </source>
</evidence>
<evidence type="ECO:0000259" key="6">
    <source>
        <dbReference type="Pfam" id="PF10615"/>
    </source>
</evidence>
<keyword evidence="8" id="KW-1185">Reference proteome</keyword>
<evidence type="ECO:0000256" key="2">
    <source>
        <dbReference type="ARBA" id="ARBA00022857"/>
    </source>
</evidence>
<keyword evidence="5" id="KW-0472">Membrane</keyword>
<dbReference type="PRINTS" id="PR00081">
    <property type="entry name" value="GDHRDH"/>
</dbReference>
<dbReference type="EMBL" id="LT671821">
    <property type="protein sequence ID" value="SHO76143.1"/>
    <property type="molecule type" value="Genomic_DNA"/>
</dbReference>
<protein>
    <submittedName>
        <fullName evidence="7">Similar to S.cerevisiae protein YDL114W (Putative short-chain dehydrogenase/reductase)</fullName>
    </submittedName>
</protein>
<dbReference type="GO" id="GO:0016616">
    <property type="term" value="F:oxidoreductase activity, acting on the CH-OH group of donors, NAD or NADP as acceptor"/>
    <property type="evidence" value="ECO:0007669"/>
    <property type="project" value="TreeGrafter"/>
</dbReference>
<reference evidence="8" key="1">
    <citation type="journal article" date="2017" name="Nucleic Acids Res.">
        <title>Proteogenomics produces comprehensive and highly accurate protein-coding gene annotation in a complete genome assembly of Malassezia sympodialis.</title>
        <authorList>
            <person name="Zhu Y."/>
            <person name="Engstroem P.G."/>
            <person name="Tellgren-Roth C."/>
            <person name="Baudo C.D."/>
            <person name="Kennell J.C."/>
            <person name="Sun S."/>
            <person name="Billmyre R.B."/>
            <person name="Schroeder M.S."/>
            <person name="Andersson A."/>
            <person name="Holm T."/>
            <person name="Sigurgeirsson B."/>
            <person name="Wu G."/>
            <person name="Sankaranarayanan S.R."/>
            <person name="Siddharthan R."/>
            <person name="Sanyal K."/>
            <person name="Lundeberg J."/>
            <person name="Nystedt B."/>
            <person name="Boekhout T."/>
            <person name="Dawson T.L. Jr."/>
            <person name="Heitman J."/>
            <person name="Scheynius A."/>
            <person name="Lehtioe J."/>
        </authorList>
    </citation>
    <scope>NUCLEOTIDE SEQUENCE [LARGE SCALE GENOMIC DNA]</scope>
    <source>
        <strain evidence="8">ATCC 42132</strain>
    </source>
</reference>
<dbReference type="CDD" id="cd05339">
    <property type="entry name" value="17beta-HSDXI-like_SDR_c"/>
    <property type="match status" value="1"/>
</dbReference>
<name>A0A1M8A106_MALS4</name>
<dbReference type="OMA" id="SERICTH"/>
<evidence type="ECO:0000256" key="5">
    <source>
        <dbReference type="SAM" id="Phobius"/>
    </source>
</evidence>
<keyword evidence="2" id="KW-0521">NADP</keyword>
<dbReference type="PROSITE" id="PS00061">
    <property type="entry name" value="ADH_SHORT"/>
    <property type="match status" value="1"/>
</dbReference>